<dbReference type="Pfam" id="PF13692">
    <property type="entry name" value="Glyco_trans_1_4"/>
    <property type="match status" value="1"/>
</dbReference>
<keyword evidence="3" id="KW-1185">Reference proteome</keyword>
<protein>
    <submittedName>
        <fullName evidence="2">Glycosyltransferase</fullName>
    </submittedName>
</protein>
<proteinExistence type="predicted"/>
<dbReference type="RefSeq" id="WP_129062152.1">
    <property type="nucleotide sequence ID" value="NZ_NXIE01000004.1"/>
</dbReference>
<keyword evidence="2" id="KW-0808">Transferase</keyword>
<dbReference type="EMBL" id="NXIE01000004">
    <property type="protein sequence ID" value="RXK12284.1"/>
    <property type="molecule type" value="Genomic_DNA"/>
</dbReference>
<dbReference type="InterPro" id="IPR001296">
    <property type="entry name" value="Glyco_trans_1"/>
</dbReference>
<evidence type="ECO:0000259" key="1">
    <source>
        <dbReference type="Pfam" id="PF00534"/>
    </source>
</evidence>
<evidence type="ECO:0000313" key="2">
    <source>
        <dbReference type="EMBL" id="RXK12284.1"/>
    </source>
</evidence>
<comment type="caution">
    <text evidence="2">The sequence shown here is derived from an EMBL/GenBank/DDBJ whole genome shotgun (WGS) entry which is preliminary data.</text>
</comment>
<dbReference type="Pfam" id="PF00534">
    <property type="entry name" value="Glycos_transf_1"/>
    <property type="match status" value="1"/>
</dbReference>
<dbReference type="CDD" id="cd03801">
    <property type="entry name" value="GT4_PimA-like"/>
    <property type="match status" value="2"/>
</dbReference>
<sequence length="773" mass="89195">MKIAIVAPSPIPFGIGGAEKLWWGMINYINTKTNHQCELIKIPIKENNFWNLIDAYYKFYCLDVSHFDMVITTKYPAWMLQHNNHHIYLQHCLRGLYDTYSLMSLPEEFISKHQKVNHLLHLLNTPSTTSINQFFNALFDLKKDPTISQNTYDFPGPLIRKIIHFLDKKAMENIKAFSAISQTVINRKEYFPKNTLVQKVYHPSNLEGLHNNTYEYFFTASRLDDAKRIEMIVKAYLKSKTKIPLKVAGTGPLEAQLRKLAKNDSRIEFLGFISDEELIKYYSNAYAVLFVPYDEDYGLITIEAAMCHKPVLTFSDTGGVVEFIKDNETGLVCEPKVSELTKKIDFISENPQFCKQMGEKVYNSVVDITWENTITSLLNPSIENTKKDKITVVTTYSIYPPRGGGQNRIFYLYKEISKFIKVEIICLVGRNQNYRKVEISPDFFEIRVPKSRIHEKKEIEIEKKAGIPITDIAMLYLYNETPKLQEEIKKSAATSKYIITSHPYTYSLIKEIVNIPIIHESHNVEYNLKKQMLEDNPYNKKLLEKLFEVEKEACQDSIYTTVCSKDDAYVMEELYNLDINKSLVVPNGVDLNTVPYISSEKRQELQSSFKAENEKIVLFIGSWHQPNIEAVEEIFLLANTLPEYNFIILGSVEGYFSSHKKPKNVGFTGIVTDEEKEIYLSIADIAINPMLSGSGTNLKMLDYMANGIPVISTKIGARGLDIPAEYIVNCDIKEFKNYILNIKDYVNIEKSRKYVEENFSWEVIQKQLEKILK</sequence>
<dbReference type="GO" id="GO:0016757">
    <property type="term" value="F:glycosyltransferase activity"/>
    <property type="evidence" value="ECO:0007669"/>
    <property type="project" value="InterPro"/>
</dbReference>
<dbReference type="OrthoDB" id="9767517at2"/>
<dbReference type="SUPFAM" id="SSF53756">
    <property type="entry name" value="UDP-Glycosyltransferase/glycogen phosphorylase"/>
    <property type="match status" value="2"/>
</dbReference>
<dbReference type="Proteomes" id="UP000289718">
    <property type="component" value="Unassembled WGS sequence"/>
</dbReference>
<reference evidence="2 3" key="1">
    <citation type="submission" date="2017-09" db="EMBL/GenBank/DDBJ databases">
        <title>Genomics of the genus Arcobacter.</title>
        <authorList>
            <person name="Perez-Cataluna A."/>
            <person name="Figueras M.J."/>
            <person name="Salas-Masso N."/>
        </authorList>
    </citation>
    <scope>NUCLEOTIDE SEQUENCE [LARGE SCALE GENOMIC DNA]</scope>
    <source>
        <strain evidence="2 3">F156-34</strain>
    </source>
</reference>
<feature type="domain" description="Glycosyl transferase family 1" evidence="1">
    <location>
        <begin position="210"/>
        <end position="362"/>
    </location>
</feature>
<dbReference type="AlphaFoldDB" id="A0A4Q1ARS3"/>
<gene>
    <name evidence="2" type="ORF">CP965_10995</name>
</gene>
<dbReference type="PANTHER" id="PTHR12526">
    <property type="entry name" value="GLYCOSYLTRANSFERASE"/>
    <property type="match status" value="1"/>
</dbReference>
<dbReference type="Gene3D" id="3.40.50.2000">
    <property type="entry name" value="Glycogen Phosphorylase B"/>
    <property type="match status" value="4"/>
</dbReference>
<accession>A0A4Q1ARS3</accession>
<evidence type="ECO:0000313" key="3">
    <source>
        <dbReference type="Proteomes" id="UP000289718"/>
    </source>
</evidence>
<organism evidence="2 3">
    <name type="scientific">Halarcobacter mediterraneus</name>
    <dbReference type="NCBI Taxonomy" id="2023153"/>
    <lineage>
        <taxon>Bacteria</taxon>
        <taxon>Pseudomonadati</taxon>
        <taxon>Campylobacterota</taxon>
        <taxon>Epsilonproteobacteria</taxon>
        <taxon>Campylobacterales</taxon>
        <taxon>Arcobacteraceae</taxon>
        <taxon>Halarcobacter</taxon>
    </lineage>
</organism>
<name>A0A4Q1ARS3_9BACT</name>
<dbReference type="PANTHER" id="PTHR12526:SF625">
    <property type="entry name" value="PHOSPHATIDYLINOSITOL GLYCAN-CLASS A"/>
    <property type="match status" value="1"/>
</dbReference>